<dbReference type="Proteomes" id="UP000516160">
    <property type="component" value="Chromosome"/>
</dbReference>
<protein>
    <recommendedName>
        <fullName evidence="3">Sporulation membrane protein YtrI C-terminal domain-containing protein</fullName>
    </recommendedName>
</protein>
<accession>A0A7G9WAD2</accession>
<evidence type="ECO:0000256" key="1">
    <source>
        <dbReference type="SAM" id="Coils"/>
    </source>
</evidence>
<reference evidence="4 5" key="1">
    <citation type="submission" date="2020-07" db="EMBL/GenBank/DDBJ databases">
        <title>Alkalicella. sp. LB2 genome.</title>
        <authorList>
            <person name="Postec A."/>
            <person name="Quemeneur M."/>
        </authorList>
    </citation>
    <scope>NUCLEOTIDE SEQUENCE [LARGE SCALE GENOMIC DNA]</scope>
    <source>
        <strain evidence="4 5">LB2</strain>
    </source>
</reference>
<keyword evidence="5" id="KW-1185">Reference proteome</keyword>
<feature type="coiled-coil region" evidence="1">
    <location>
        <begin position="46"/>
        <end position="73"/>
    </location>
</feature>
<organism evidence="4 5">
    <name type="scientific">Alkalicella caledoniensis</name>
    <dbReference type="NCBI Taxonomy" id="2731377"/>
    <lineage>
        <taxon>Bacteria</taxon>
        <taxon>Bacillati</taxon>
        <taxon>Bacillota</taxon>
        <taxon>Clostridia</taxon>
        <taxon>Eubacteriales</taxon>
        <taxon>Proteinivoracaceae</taxon>
        <taxon>Alkalicella</taxon>
    </lineage>
</organism>
<evidence type="ECO:0000259" key="3">
    <source>
        <dbReference type="Pfam" id="PF26347"/>
    </source>
</evidence>
<feature type="transmembrane region" description="Helical" evidence="2">
    <location>
        <begin position="16"/>
        <end position="34"/>
    </location>
</feature>
<dbReference type="KEGG" id="acae:HYG86_13095"/>
<dbReference type="AlphaFoldDB" id="A0A7G9WAD2"/>
<dbReference type="RefSeq" id="WP_213166052.1">
    <property type="nucleotide sequence ID" value="NZ_CP058559.1"/>
</dbReference>
<evidence type="ECO:0000313" key="5">
    <source>
        <dbReference type="Proteomes" id="UP000516160"/>
    </source>
</evidence>
<gene>
    <name evidence="4" type="ORF">HYG86_13095</name>
</gene>
<name>A0A7G9WAD2_ALKCA</name>
<proteinExistence type="predicted"/>
<evidence type="ECO:0000313" key="4">
    <source>
        <dbReference type="EMBL" id="QNO15644.1"/>
    </source>
</evidence>
<dbReference type="EMBL" id="CP058559">
    <property type="protein sequence ID" value="QNO15644.1"/>
    <property type="molecule type" value="Genomic_DNA"/>
</dbReference>
<dbReference type="InterPro" id="IPR058620">
    <property type="entry name" value="YtrI_C"/>
</dbReference>
<keyword evidence="1" id="KW-0175">Coiled coil</keyword>
<keyword evidence="2" id="KW-1133">Transmembrane helix</keyword>
<feature type="domain" description="Sporulation membrane protein YtrI C-terminal" evidence="3">
    <location>
        <begin position="86"/>
        <end position="153"/>
    </location>
</feature>
<dbReference type="Pfam" id="PF26347">
    <property type="entry name" value="YtrI_sporulation"/>
    <property type="match status" value="1"/>
</dbReference>
<evidence type="ECO:0000256" key="2">
    <source>
        <dbReference type="SAM" id="Phobius"/>
    </source>
</evidence>
<keyword evidence="2" id="KW-0472">Membrane</keyword>
<keyword evidence="2" id="KW-0812">Transmembrane</keyword>
<sequence length="164" mass="18856">MKYVYFPFNIKNFPKFVGMFLIGSLIGGSIVLYYHGRNYDTLYVEKKELESYVVELQNTIDRLEKIQEEQHREFAVKEITVETNLSDAIRNVDIKAEVGNLLKDLIGENVEDINSELVLNILDNRIVSVQEKNYRLSVKTLTISKKIQVYLSVTDISGSDDGDQ</sequence>